<evidence type="ECO:0000256" key="2">
    <source>
        <dbReference type="ARBA" id="ARBA00010544"/>
    </source>
</evidence>
<keyword evidence="10" id="KW-1185">Reference proteome</keyword>
<protein>
    <submittedName>
        <fullName evidence="9">Heme exporter protein B</fullName>
    </submittedName>
</protein>
<evidence type="ECO:0000256" key="1">
    <source>
        <dbReference type="ARBA" id="ARBA00004141"/>
    </source>
</evidence>
<dbReference type="InterPro" id="IPR003544">
    <property type="entry name" value="Cyt_c_biogenesis_CcmB"/>
</dbReference>
<dbReference type="RefSeq" id="WP_092172541.1">
    <property type="nucleotide sequence ID" value="NZ_FNZH01000002.1"/>
</dbReference>
<dbReference type="OrthoDB" id="9788444at2"/>
<reference evidence="10" key="1">
    <citation type="submission" date="2016-10" db="EMBL/GenBank/DDBJ databases">
        <authorList>
            <person name="Varghese N."/>
            <person name="Submissions S."/>
        </authorList>
    </citation>
    <scope>NUCLEOTIDE SEQUENCE [LARGE SCALE GENOMIC DNA]</scope>
    <source>
        <strain evidence="10">IBRC-M 10761</strain>
    </source>
</reference>
<evidence type="ECO:0000256" key="6">
    <source>
        <dbReference type="ARBA" id="ARBA00022989"/>
    </source>
</evidence>
<feature type="transmembrane region" description="Helical" evidence="8">
    <location>
        <begin position="106"/>
        <end position="125"/>
    </location>
</feature>
<feature type="transmembrane region" description="Helical" evidence="8">
    <location>
        <begin position="159"/>
        <end position="178"/>
    </location>
</feature>
<keyword evidence="6 8" id="KW-1133">Transmembrane helix</keyword>
<dbReference type="Proteomes" id="UP000199403">
    <property type="component" value="Unassembled WGS sequence"/>
</dbReference>
<sequence>MWKEIILLVKKEAVLEWRQKYAINGILLYVVSTIFIAYLSMGAGKGNLGVPVWNALYWIIILFSSVNAVAKSFIQEHQGRQLYYYMIASPEAIILSKTIYNTLLTLVLALLGYLVFGLVFGNPVADQPLFLLNLLLGAIGFSASLTMVSAIASKASNNGTLMAILSFPVLIPILLMAIQVSKNAIDGLDREINLDKILTLLAINAIVAVSSYILFPYLWRS</sequence>
<keyword evidence="7 8" id="KW-0472">Membrane</keyword>
<dbReference type="STRING" id="1416801.SAMN05192553_102910"/>
<dbReference type="PANTHER" id="PTHR30070:SF1">
    <property type="entry name" value="CYTOCHROME C BIOGENESIS B-RELATED"/>
    <property type="match status" value="1"/>
</dbReference>
<evidence type="ECO:0000256" key="3">
    <source>
        <dbReference type="ARBA" id="ARBA00022448"/>
    </source>
</evidence>
<organism evidence="9 10">
    <name type="scientific">Cyclobacterium xiamenense</name>
    <dbReference type="NCBI Taxonomy" id="1297121"/>
    <lineage>
        <taxon>Bacteria</taxon>
        <taxon>Pseudomonadati</taxon>
        <taxon>Bacteroidota</taxon>
        <taxon>Cytophagia</taxon>
        <taxon>Cytophagales</taxon>
        <taxon>Cyclobacteriaceae</taxon>
        <taxon>Cyclobacterium</taxon>
    </lineage>
</organism>
<dbReference type="EMBL" id="FNZH01000002">
    <property type="protein sequence ID" value="SEJ20525.1"/>
    <property type="molecule type" value="Genomic_DNA"/>
</dbReference>
<evidence type="ECO:0000256" key="8">
    <source>
        <dbReference type="SAM" id="Phobius"/>
    </source>
</evidence>
<dbReference type="GO" id="GO:0005886">
    <property type="term" value="C:plasma membrane"/>
    <property type="evidence" value="ECO:0007669"/>
    <property type="project" value="TreeGrafter"/>
</dbReference>
<evidence type="ECO:0000256" key="7">
    <source>
        <dbReference type="ARBA" id="ARBA00023136"/>
    </source>
</evidence>
<evidence type="ECO:0000313" key="10">
    <source>
        <dbReference type="Proteomes" id="UP000199403"/>
    </source>
</evidence>
<keyword evidence="4 8" id="KW-0812">Transmembrane</keyword>
<accession>A0A1H6X7K7</accession>
<feature type="transmembrane region" description="Helical" evidence="8">
    <location>
        <begin position="21"/>
        <end position="40"/>
    </location>
</feature>
<keyword evidence="3" id="KW-0813">Transport</keyword>
<proteinExistence type="inferred from homology"/>
<dbReference type="GO" id="GO:0015232">
    <property type="term" value="F:heme transmembrane transporter activity"/>
    <property type="evidence" value="ECO:0007669"/>
    <property type="project" value="InterPro"/>
</dbReference>
<dbReference type="GO" id="GO:0017004">
    <property type="term" value="P:cytochrome complex assembly"/>
    <property type="evidence" value="ECO:0007669"/>
    <property type="project" value="UniProtKB-KW"/>
</dbReference>
<keyword evidence="5" id="KW-0201">Cytochrome c-type biogenesis</keyword>
<evidence type="ECO:0000256" key="5">
    <source>
        <dbReference type="ARBA" id="ARBA00022748"/>
    </source>
</evidence>
<dbReference type="Pfam" id="PF03379">
    <property type="entry name" value="CcmB"/>
    <property type="match status" value="1"/>
</dbReference>
<dbReference type="GO" id="GO:1903607">
    <property type="term" value="P:cytochrome c biosynthetic process"/>
    <property type="evidence" value="ECO:0007669"/>
    <property type="project" value="TreeGrafter"/>
</dbReference>
<feature type="transmembrane region" description="Helical" evidence="8">
    <location>
        <begin position="52"/>
        <end position="70"/>
    </location>
</feature>
<dbReference type="PANTHER" id="PTHR30070">
    <property type="entry name" value="HEME EXPORTER PROTEIN B"/>
    <property type="match status" value="1"/>
</dbReference>
<gene>
    <name evidence="9" type="ORF">SAMN05192553_102910</name>
</gene>
<name>A0A1H6X7K7_9BACT</name>
<evidence type="ECO:0000313" key="9">
    <source>
        <dbReference type="EMBL" id="SEJ20525.1"/>
    </source>
</evidence>
<comment type="similarity">
    <text evidence="2">Belongs to the CcmB/CycW/HelB family.</text>
</comment>
<feature type="transmembrane region" description="Helical" evidence="8">
    <location>
        <begin position="198"/>
        <end position="219"/>
    </location>
</feature>
<evidence type="ECO:0000256" key="4">
    <source>
        <dbReference type="ARBA" id="ARBA00022692"/>
    </source>
</evidence>
<comment type="subcellular location">
    <subcellularLocation>
        <location evidence="1">Membrane</location>
        <topology evidence="1">Multi-pass membrane protein</topology>
    </subcellularLocation>
</comment>
<feature type="transmembrane region" description="Helical" evidence="8">
    <location>
        <begin position="132"/>
        <end position="153"/>
    </location>
</feature>
<dbReference type="AlphaFoldDB" id="A0A1H6X7K7"/>